<keyword evidence="4" id="KW-1185">Reference proteome</keyword>
<dbReference type="Gene3D" id="3.40.50.300">
    <property type="entry name" value="P-loop containing nucleotide triphosphate hydrolases"/>
    <property type="match status" value="2"/>
</dbReference>
<dbReference type="PROSITE" id="PS51194">
    <property type="entry name" value="HELICASE_CTER"/>
    <property type="match status" value="1"/>
</dbReference>
<name>A0ABY4YWT0_9MICO</name>
<dbReference type="PROSITE" id="PS51192">
    <property type="entry name" value="HELICASE_ATP_BIND_1"/>
    <property type="match status" value="1"/>
</dbReference>
<evidence type="ECO:0000259" key="1">
    <source>
        <dbReference type="PROSITE" id="PS51192"/>
    </source>
</evidence>
<reference evidence="3" key="1">
    <citation type="submission" date="2022-06" db="EMBL/GenBank/DDBJ databases">
        <title>Ornithinimicrobium HY1793.</title>
        <authorList>
            <person name="Huang Y."/>
        </authorList>
    </citation>
    <scope>NUCLEOTIDE SEQUENCE</scope>
    <source>
        <strain evidence="3">HY1793</strain>
    </source>
</reference>
<proteinExistence type="predicted"/>
<evidence type="ECO:0000313" key="3">
    <source>
        <dbReference type="EMBL" id="USQ81238.1"/>
    </source>
</evidence>
<dbReference type="RefSeq" id="WP_252594622.1">
    <property type="nucleotide sequence ID" value="NZ_CP099489.1"/>
</dbReference>
<gene>
    <name evidence="3" type="ORF">NF556_06235</name>
</gene>
<dbReference type="PANTHER" id="PTHR47962:SF7">
    <property type="entry name" value="MITOCHONDRIAL ATP-DEPENDENT HELICASE IRC3-RELATED"/>
    <property type="match status" value="1"/>
</dbReference>
<dbReference type="InterPro" id="IPR025202">
    <property type="entry name" value="PLD-like_dom"/>
</dbReference>
<protein>
    <submittedName>
        <fullName evidence="3">DUF3427 domain-containing protein</fullName>
    </submittedName>
</protein>
<dbReference type="InterPro" id="IPR021835">
    <property type="entry name" value="DUF3427"/>
</dbReference>
<dbReference type="Proteomes" id="UP001056455">
    <property type="component" value="Chromosome"/>
</dbReference>
<dbReference type="Pfam" id="PF11907">
    <property type="entry name" value="DUF3427"/>
    <property type="match status" value="1"/>
</dbReference>
<dbReference type="Gene3D" id="3.30.870.10">
    <property type="entry name" value="Endonuclease Chain A"/>
    <property type="match status" value="1"/>
</dbReference>
<dbReference type="SMART" id="SM00487">
    <property type="entry name" value="DEXDc"/>
    <property type="match status" value="1"/>
</dbReference>
<dbReference type="InterPro" id="IPR052511">
    <property type="entry name" value="ATP-dep_Helicase"/>
</dbReference>
<dbReference type="SUPFAM" id="SSF52540">
    <property type="entry name" value="P-loop containing nucleoside triphosphate hydrolases"/>
    <property type="match status" value="1"/>
</dbReference>
<dbReference type="Pfam" id="PF00271">
    <property type="entry name" value="Helicase_C"/>
    <property type="match status" value="1"/>
</dbReference>
<dbReference type="SMART" id="SM00490">
    <property type="entry name" value="HELICc"/>
    <property type="match status" value="1"/>
</dbReference>
<dbReference type="InterPro" id="IPR027417">
    <property type="entry name" value="P-loop_NTPase"/>
</dbReference>
<evidence type="ECO:0000259" key="2">
    <source>
        <dbReference type="PROSITE" id="PS51194"/>
    </source>
</evidence>
<dbReference type="InterPro" id="IPR014001">
    <property type="entry name" value="Helicase_ATP-bd"/>
</dbReference>
<dbReference type="InterPro" id="IPR006935">
    <property type="entry name" value="Helicase/UvrB_N"/>
</dbReference>
<dbReference type="CDD" id="cd09203">
    <property type="entry name" value="PLDc_N_DEXD_b1"/>
    <property type="match status" value="1"/>
</dbReference>
<dbReference type="CDD" id="cd18032">
    <property type="entry name" value="DEXHc_RE_I_III_res"/>
    <property type="match status" value="1"/>
</dbReference>
<feature type="domain" description="Helicase C-terminal" evidence="2">
    <location>
        <begin position="538"/>
        <end position="684"/>
    </location>
</feature>
<evidence type="ECO:0000313" key="4">
    <source>
        <dbReference type="Proteomes" id="UP001056455"/>
    </source>
</evidence>
<dbReference type="CDD" id="cd18799">
    <property type="entry name" value="SF2_C_EcoAI-like"/>
    <property type="match status" value="1"/>
</dbReference>
<dbReference type="SUPFAM" id="SSF56024">
    <property type="entry name" value="Phospholipase D/nuclease"/>
    <property type="match status" value="1"/>
</dbReference>
<feature type="domain" description="Helicase ATP-binding" evidence="1">
    <location>
        <begin position="323"/>
        <end position="465"/>
    </location>
</feature>
<dbReference type="Pfam" id="PF13091">
    <property type="entry name" value="PLDc_2"/>
    <property type="match status" value="1"/>
</dbReference>
<sequence length="1029" mass="113802">MQEGIYEALATVELMARLSDLPPDVTAEFEPVDAADQPHTFARHVGKIVERVLRDVRDDEDRLALANGLLKQLTGDGILVAPGRHLTAVRAPIVPGQASRTGLRPSTPLSEAALLTNAKGEPNLGAELRAELDAADGVDLICAFVKWHGLRVIDQQLRGLRERNIPFRVITTTYMGATERKALDRLVREFGADVRIHYDEAMTRLHAKAWLFHRHTGYDTAYVGSSNLSRSALLDGVEWNVRLSRVGTPALLEKFGATFETYWNDPSFEPYDPDNVDHRDRLDDALARSSGRSGAGVGDSQISGLEVRPYPYQQHILDAVQAERELHGRHWNLVVAATGTGKTVIAALDYKRLSDSATNTYPSLLFVAHRKEILEQSRRTYCEVLADPNFGELYVDGARPERWRHVFASVQSLNSYGVSALPADAFDIVVVDEFHHAAAATYRGLLEHIRPRELLALTATPERSDGFDVRAYFGGRTAAELRLWEALQAGILSPFHYFMVSDGTDLSSVSWKRGRYDEAELEQVFTGNDARSRVVLKELSHKITDVQEMKALGFCVGVAHADYMAKVFNDAGISAQAVSGSTPPNERREALAALRAGEVKILFAADLFNEGVDIPDVNTLLFLRPTESATIFLQQLGRGLRSRPDKPVLTVLDFVGNQRREFRFDAKLGALTGRPRGRLKEDLEHGFPYLPAGSQVVLDERAQEVVLESLKTQISARWRYLVQQLSAMEPGTSLNGFLSDSGVLLPDVLRRGQRSWTELRADAGHADTLSPLEMKLARRVRALAHVDDPVRHTAYGALLQGQAGSYDNLSAVEKRLADMLFFSLWPDGGGFDSVGAGLESLAVSPAVRADTWEVIDLAFEAADHTVRPLSGRLAHVPLQVHARYQREEALAALGYASMSRKPNSFREGVLYEPDLNVDAFFVTLKKTDDGFSPTTMYRDYPISQELFHWESQSVTSVASKTGQRYVTGSSTVLIFVREEKKDEFGTSPYLFLGPATYVSHEGEKPIAITWRLDTPMPGEVFASASVAAG</sequence>
<accession>A0ABY4YWT0</accession>
<dbReference type="PANTHER" id="PTHR47962">
    <property type="entry name" value="ATP-DEPENDENT HELICASE LHR-RELATED-RELATED"/>
    <property type="match status" value="1"/>
</dbReference>
<dbReference type="EMBL" id="CP099489">
    <property type="protein sequence ID" value="USQ81238.1"/>
    <property type="molecule type" value="Genomic_DNA"/>
</dbReference>
<dbReference type="InterPro" id="IPR001650">
    <property type="entry name" value="Helicase_C-like"/>
</dbReference>
<dbReference type="Pfam" id="PF04851">
    <property type="entry name" value="ResIII"/>
    <property type="match status" value="1"/>
</dbReference>
<organism evidence="3 4">
    <name type="scientific">Ornithinimicrobium faecis</name>
    <dbReference type="NCBI Taxonomy" id="2934158"/>
    <lineage>
        <taxon>Bacteria</taxon>
        <taxon>Bacillati</taxon>
        <taxon>Actinomycetota</taxon>
        <taxon>Actinomycetes</taxon>
        <taxon>Micrococcales</taxon>
        <taxon>Ornithinimicrobiaceae</taxon>
        <taxon>Ornithinimicrobium</taxon>
    </lineage>
</organism>